<dbReference type="EMBL" id="JAAIUW010000009">
    <property type="protein sequence ID" value="KAF7814757.1"/>
    <property type="molecule type" value="Genomic_DNA"/>
</dbReference>
<protein>
    <submittedName>
        <fullName evidence="1">Uncharacterized protein</fullName>
    </submittedName>
</protein>
<evidence type="ECO:0000313" key="1">
    <source>
        <dbReference type="EMBL" id="KAF7814757.1"/>
    </source>
</evidence>
<evidence type="ECO:0000313" key="2">
    <source>
        <dbReference type="Proteomes" id="UP000634136"/>
    </source>
</evidence>
<gene>
    <name evidence="1" type="ORF">G2W53_028726</name>
</gene>
<dbReference type="AlphaFoldDB" id="A0A834T6F3"/>
<organism evidence="1 2">
    <name type="scientific">Senna tora</name>
    <dbReference type="NCBI Taxonomy" id="362788"/>
    <lineage>
        <taxon>Eukaryota</taxon>
        <taxon>Viridiplantae</taxon>
        <taxon>Streptophyta</taxon>
        <taxon>Embryophyta</taxon>
        <taxon>Tracheophyta</taxon>
        <taxon>Spermatophyta</taxon>
        <taxon>Magnoliopsida</taxon>
        <taxon>eudicotyledons</taxon>
        <taxon>Gunneridae</taxon>
        <taxon>Pentapetalae</taxon>
        <taxon>rosids</taxon>
        <taxon>fabids</taxon>
        <taxon>Fabales</taxon>
        <taxon>Fabaceae</taxon>
        <taxon>Caesalpinioideae</taxon>
        <taxon>Cassia clade</taxon>
        <taxon>Senna</taxon>
    </lineage>
</organism>
<dbReference type="Proteomes" id="UP000634136">
    <property type="component" value="Unassembled WGS sequence"/>
</dbReference>
<accession>A0A834T6F3</accession>
<name>A0A834T6F3_9FABA</name>
<comment type="caution">
    <text evidence="1">The sequence shown here is derived from an EMBL/GenBank/DDBJ whole genome shotgun (WGS) entry which is preliminary data.</text>
</comment>
<reference evidence="1" key="1">
    <citation type="submission" date="2020-09" db="EMBL/GenBank/DDBJ databases">
        <title>Genome-Enabled Discovery of Anthraquinone Biosynthesis in Senna tora.</title>
        <authorList>
            <person name="Kang S.-H."/>
            <person name="Pandey R.P."/>
            <person name="Lee C.-M."/>
            <person name="Sim J.-S."/>
            <person name="Jeong J.-T."/>
            <person name="Choi B.-S."/>
            <person name="Jung M."/>
            <person name="Ginzburg D."/>
            <person name="Zhao K."/>
            <person name="Won S.Y."/>
            <person name="Oh T.-J."/>
            <person name="Yu Y."/>
            <person name="Kim N.-H."/>
            <person name="Lee O.R."/>
            <person name="Lee T.-H."/>
            <person name="Bashyal P."/>
            <person name="Kim T.-S."/>
            <person name="Lee W.-H."/>
            <person name="Kawkins C."/>
            <person name="Kim C.-K."/>
            <person name="Kim J.S."/>
            <person name="Ahn B.O."/>
            <person name="Rhee S.Y."/>
            <person name="Sohng J.K."/>
        </authorList>
    </citation>
    <scope>NUCLEOTIDE SEQUENCE</scope>
    <source>
        <tissue evidence="1">Leaf</tissue>
    </source>
</reference>
<keyword evidence="2" id="KW-1185">Reference proteome</keyword>
<sequence>MSMLLTAVDDKVPDRQVCPLKTGAAITDKVDASRNEVVELSNAKGKGEVICLGEALSWVSYKLKLLCFVGGYDTCAPGSIQTFSALASYDESDFDVVAIIERRKVQQILGKKKQFEDSRHVVNHFAHSTSERQYELKEFIPTNTFHCSKMGMDISQNPLLTPIRSSEGHRETKCCRRSRLNEHPMVRLP</sequence>
<proteinExistence type="predicted"/>